<keyword evidence="2" id="KW-1185">Reference proteome</keyword>
<dbReference type="EMBL" id="JAAPAO010001664">
    <property type="protein sequence ID" value="KAF4649102.1"/>
    <property type="molecule type" value="Genomic_DNA"/>
</dbReference>
<accession>A0A7J6KQJ9</accession>
<sequence length="132" mass="14836">MTDIPKSPFLQKGINFASVAANEKVKKDQRDVEHLQHDFDDTMKKLKHDIMAFSREETDAAKDIQAKLDASAGTESLLQTGNGEYVQATHQEDSNGALSGWLEGQKVKAKEADEAMHKMKEKLHEDLEVLKR</sequence>
<organism evidence="1 2">
    <name type="scientific">Perkinsus chesapeaki</name>
    <name type="common">Clam parasite</name>
    <name type="synonym">Perkinsus andrewsi</name>
    <dbReference type="NCBI Taxonomy" id="330153"/>
    <lineage>
        <taxon>Eukaryota</taxon>
        <taxon>Sar</taxon>
        <taxon>Alveolata</taxon>
        <taxon>Perkinsozoa</taxon>
        <taxon>Perkinsea</taxon>
        <taxon>Perkinsida</taxon>
        <taxon>Perkinsidae</taxon>
        <taxon>Perkinsus</taxon>
    </lineage>
</organism>
<name>A0A7J6KQJ9_PERCH</name>
<evidence type="ECO:0000313" key="1">
    <source>
        <dbReference type="EMBL" id="KAF4649102.1"/>
    </source>
</evidence>
<feature type="non-terminal residue" evidence="1">
    <location>
        <position position="1"/>
    </location>
</feature>
<gene>
    <name evidence="1" type="ORF">FOL47_002424</name>
</gene>
<comment type="caution">
    <text evidence="1">The sequence shown here is derived from an EMBL/GenBank/DDBJ whole genome shotgun (WGS) entry which is preliminary data.</text>
</comment>
<protein>
    <submittedName>
        <fullName evidence="1">Uncharacterized protein</fullName>
    </submittedName>
</protein>
<evidence type="ECO:0000313" key="2">
    <source>
        <dbReference type="Proteomes" id="UP000591131"/>
    </source>
</evidence>
<proteinExistence type="predicted"/>
<dbReference type="AlphaFoldDB" id="A0A7J6KQJ9"/>
<reference evidence="1 2" key="1">
    <citation type="submission" date="2020-04" db="EMBL/GenBank/DDBJ databases">
        <title>Perkinsus chesapeaki whole genome sequence.</title>
        <authorList>
            <person name="Bogema D.R."/>
        </authorList>
    </citation>
    <scope>NUCLEOTIDE SEQUENCE [LARGE SCALE GENOMIC DNA]</scope>
    <source>
        <strain evidence="1">ATCC PRA-425</strain>
    </source>
</reference>
<dbReference type="Proteomes" id="UP000591131">
    <property type="component" value="Unassembled WGS sequence"/>
</dbReference>